<dbReference type="InterPro" id="IPR000971">
    <property type="entry name" value="Globin"/>
</dbReference>
<reference evidence="7 8" key="1">
    <citation type="submission" date="2019-02" db="EMBL/GenBank/DDBJ databases">
        <title>Genomic Encyclopedia of Type Strains, Phase IV (KMG-IV): sequencing the most valuable type-strain genomes for metagenomic binning, comparative biology and taxonomic classification.</title>
        <authorList>
            <person name="Goeker M."/>
        </authorList>
    </citation>
    <scope>NUCLEOTIDE SEQUENCE [LARGE SCALE GENOMIC DNA]</scope>
    <source>
        <strain evidence="7 8">DSM 45622</strain>
    </source>
</reference>
<dbReference type="EMBL" id="SGXD01000003">
    <property type="protein sequence ID" value="RZS87495.1"/>
    <property type="molecule type" value="Genomic_DNA"/>
</dbReference>
<dbReference type="RefSeq" id="WP_130493609.1">
    <property type="nucleotide sequence ID" value="NZ_SGXD01000003.1"/>
</dbReference>
<dbReference type="GO" id="GO:0071500">
    <property type="term" value="P:cellular response to nitrosative stress"/>
    <property type="evidence" value="ECO:0007669"/>
    <property type="project" value="TreeGrafter"/>
</dbReference>
<dbReference type="PANTHER" id="PTHR43396:SF3">
    <property type="entry name" value="FLAVOHEMOPROTEIN"/>
    <property type="match status" value="1"/>
</dbReference>
<protein>
    <submittedName>
        <fullName evidence="7">Hemoglobin-like flavoprotein</fullName>
    </submittedName>
</protein>
<comment type="similarity">
    <text evidence="5">Belongs to the globin family.</text>
</comment>
<dbReference type="GO" id="GO:0046210">
    <property type="term" value="P:nitric oxide catabolic process"/>
    <property type="evidence" value="ECO:0007669"/>
    <property type="project" value="TreeGrafter"/>
</dbReference>
<dbReference type="Pfam" id="PF00042">
    <property type="entry name" value="Globin"/>
    <property type="match status" value="1"/>
</dbReference>
<dbReference type="PANTHER" id="PTHR43396">
    <property type="entry name" value="FLAVOHEMOPROTEIN"/>
    <property type="match status" value="1"/>
</dbReference>
<dbReference type="GO" id="GO:0005344">
    <property type="term" value="F:oxygen carrier activity"/>
    <property type="evidence" value="ECO:0007669"/>
    <property type="project" value="UniProtKB-KW"/>
</dbReference>
<organism evidence="7 8">
    <name type="scientific">Motilibacter rhizosphaerae</name>
    <dbReference type="NCBI Taxonomy" id="598652"/>
    <lineage>
        <taxon>Bacteria</taxon>
        <taxon>Bacillati</taxon>
        <taxon>Actinomycetota</taxon>
        <taxon>Actinomycetes</taxon>
        <taxon>Motilibacterales</taxon>
        <taxon>Motilibacteraceae</taxon>
        <taxon>Motilibacter</taxon>
    </lineage>
</organism>
<keyword evidence="3" id="KW-0479">Metal-binding</keyword>
<evidence type="ECO:0000313" key="8">
    <source>
        <dbReference type="Proteomes" id="UP000293638"/>
    </source>
</evidence>
<dbReference type="InterPro" id="IPR012292">
    <property type="entry name" value="Globin/Proto"/>
</dbReference>
<accession>A0A4Q7NQ87</accession>
<dbReference type="InterPro" id="IPR009050">
    <property type="entry name" value="Globin-like_sf"/>
</dbReference>
<dbReference type="GO" id="GO:0071949">
    <property type="term" value="F:FAD binding"/>
    <property type="evidence" value="ECO:0007669"/>
    <property type="project" value="TreeGrafter"/>
</dbReference>
<dbReference type="Proteomes" id="UP000293638">
    <property type="component" value="Unassembled WGS sequence"/>
</dbReference>
<evidence type="ECO:0000313" key="7">
    <source>
        <dbReference type="EMBL" id="RZS87495.1"/>
    </source>
</evidence>
<dbReference type="GO" id="GO:0008941">
    <property type="term" value="F:nitric oxide dioxygenase NAD(P)H activity"/>
    <property type="evidence" value="ECO:0007669"/>
    <property type="project" value="TreeGrafter"/>
</dbReference>
<keyword evidence="1 5" id="KW-0349">Heme</keyword>
<dbReference type="GO" id="GO:0020037">
    <property type="term" value="F:heme binding"/>
    <property type="evidence" value="ECO:0007669"/>
    <property type="project" value="InterPro"/>
</dbReference>
<dbReference type="AlphaFoldDB" id="A0A4Q7NQ87"/>
<proteinExistence type="inferred from homology"/>
<evidence type="ECO:0000259" key="6">
    <source>
        <dbReference type="PROSITE" id="PS01033"/>
    </source>
</evidence>
<dbReference type="GO" id="GO:0019825">
    <property type="term" value="F:oxygen binding"/>
    <property type="evidence" value="ECO:0007669"/>
    <property type="project" value="InterPro"/>
</dbReference>
<evidence type="ECO:0000256" key="4">
    <source>
        <dbReference type="ARBA" id="ARBA00023004"/>
    </source>
</evidence>
<evidence type="ECO:0000256" key="1">
    <source>
        <dbReference type="ARBA" id="ARBA00022617"/>
    </source>
</evidence>
<gene>
    <name evidence="7" type="ORF">EV189_2926</name>
</gene>
<dbReference type="PROSITE" id="PS01033">
    <property type="entry name" value="GLOBIN"/>
    <property type="match status" value="1"/>
</dbReference>
<keyword evidence="8" id="KW-1185">Reference proteome</keyword>
<comment type="caution">
    <text evidence="7">The sequence shown here is derived from an EMBL/GenBank/DDBJ whole genome shotgun (WGS) entry which is preliminary data.</text>
</comment>
<evidence type="ECO:0000256" key="3">
    <source>
        <dbReference type="ARBA" id="ARBA00022723"/>
    </source>
</evidence>
<evidence type="ECO:0000256" key="5">
    <source>
        <dbReference type="RuleBase" id="RU000356"/>
    </source>
</evidence>
<dbReference type="SUPFAM" id="SSF46458">
    <property type="entry name" value="Globin-like"/>
    <property type="match status" value="1"/>
</dbReference>
<keyword evidence="4" id="KW-0408">Iron</keyword>
<evidence type="ECO:0000256" key="2">
    <source>
        <dbReference type="ARBA" id="ARBA00022621"/>
    </source>
</evidence>
<sequence>MTPHQVELVEQTMERAAQDLDAVVVDFYDRLFRAHPEVRGMFPEDMGEQRHKLEAMLRTVVASIRDHGRFEQACARLGARHEGYGARAAHYEAVGSALLAALGAALGDAWHEEERCAWQAALELVSEVMQGGQRAAVTA</sequence>
<dbReference type="Gene3D" id="1.10.490.10">
    <property type="entry name" value="Globins"/>
    <property type="match status" value="1"/>
</dbReference>
<dbReference type="GO" id="GO:0046872">
    <property type="term" value="F:metal ion binding"/>
    <property type="evidence" value="ECO:0007669"/>
    <property type="project" value="UniProtKB-KW"/>
</dbReference>
<name>A0A4Q7NQ87_9ACTN</name>
<dbReference type="OrthoDB" id="3213438at2"/>
<keyword evidence="2 5" id="KW-0561">Oxygen transport</keyword>
<feature type="domain" description="Globin" evidence="6">
    <location>
        <begin position="1"/>
        <end position="134"/>
    </location>
</feature>
<keyword evidence="5" id="KW-0813">Transport</keyword>